<organism evidence="1 2">
    <name type="scientific">Ailuropoda melanoleuca</name>
    <name type="common">Giant panda</name>
    <dbReference type="NCBI Taxonomy" id="9646"/>
    <lineage>
        <taxon>Eukaryota</taxon>
        <taxon>Metazoa</taxon>
        <taxon>Chordata</taxon>
        <taxon>Craniata</taxon>
        <taxon>Vertebrata</taxon>
        <taxon>Euteleostomi</taxon>
        <taxon>Mammalia</taxon>
        <taxon>Eutheria</taxon>
        <taxon>Laurasiatheria</taxon>
        <taxon>Carnivora</taxon>
        <taxon>Caniformia</taxon>
        <taxon>Ursidae</taxon>
        <taxon>Ailuropoda</taxon>
    </lineage>
</organism>
<dbReference type="Proteomes" id="UP000008912">
    <property type="component" value="Unassembled WGS sequence"/>
</dbReference>
<protein>
    <submittedName>
        <fullName evidence="1">Uncharacterized protein</fullName>
    </submittedName>
</protein>
<sequence>MPYSLLVTQLQKAMGVQQYHITAVLCQWAKMRQSEPNGYIHTDLLEKNINTVHKLLNRL</sequence>
<proteinExistence type="predicted"/>
<reference evidence="1" key="3">
    <citation type="submission" date="2025-09" db="UniProtKB">
        <authorList>
            <consortium name="Ensembl"/>
        </authorList>
    </citation>
    <scope>IDENTIFICATION</scope>
</reference>
<reference evidence="1 2" key="1">
    <citation type="journal article" date="2010" name="Nature">
        <title>The sequence and de novo assembly of the giant panda genome.</title>
        <authorList>
            <person name="Li R."/>
            <person name="Fan W."/>
            <person name="Tian G."/>
            <person name="Zhu H."/>
            <person name="He L."/>
            <person name="Cai J."/>
            <person name="Huang Q."/>
            <person name="Cai Q."/>
            <person name="Li B."/>
            <person name="Bai Y."/>
            <person name="Zhang Z."/>
            <person name="Zhang Y."/>
            <person name="Wang W."/>
            <person name="Li J."/>
            <person name="Wei F."/>
            <person name="Li H."/>
            <person name="Jian M."/>
            <person name="Li J."/>
            <person name="Zhang Z."/>
            <person name="Nielsen R."/>
            <person name="Li D."/>
            <person name="Gu W."/>
            <person name="Yang Z."/>
            <person name="Xuan Z."/>
            <person name="Ryder O.A."/>
            <person name="Leung F.C."/>
            <person name="Zhou Y."/>
            <person name="Cao J."/>
            <person name="Sun X."/>
            <person name="Fu Y."/>
            <person name="Fang X."/>
            <person name="Guo X."/>
            <person name="Wang B."/>
            <person name="Hou R."/>
            <person name="Shen F."/>
            <person name="Mu B."/>
            <person name="Ni P."/>
            <person name="Lin R."/>
            <person name="Qian W."/>
            <person name="Wang G."/>
            <person name="Yu C."/>
            <person name="Nie W."/>
            <person name="Wang J."/>
            <person name="Wu Z."/>
            <person name="Liang H."/>
            <person name="Min J."/>
            <person name="Wu Q."/>
            <person name="Cheng S."/>
            <person name="Ruan J."/>
            <person name="Wang M."/>
            <person name="Shi Z."/>
            <person name="Wen M."/>
            <person name="Liu B."/>
            <person name="Ren X."/>
            <person name="Zheng H."/>
            <person name="Dong D."/>
            <person name="Cook K."/>
            <person name="Shan G."/>
            <person name="Zhang H."/>
            <person name="Kosiol C."/>
            <person name="Xie X."/>
            <person name="Lu Z."/>
            <person name="Zheng H."/>
            <person name="Li Y."/>
            <person name="Steiner C.C."/>
            <person name="Lam T.T."/>
            <person name="Lin S."/>
            <person name="Zhang Q."/>
            <person name="Li G."/>
            <person name="Tian J."/>
            <person name="Gong T."/>
            <person name="Liu H."/>
            <person name="Zhang D."/>
            <person name="Fang L."/>
            <person name="Ye C."/>
            <person name="Zhang J."/>
            <person name="Hu W."/>
            <person name="Xu A."/>
            <person name="Ren Y."/>
            <person name="Zhang G."/>
            <person name="Bruford M.W."/>
            <person name="Li Q."/>
            <person name="Ma L."/>
            <person name="Guo Y."/>
            <person name="An N."/>
            <person name="Hu Y."/>
            <person name="Zheng Y."/>
            <person name="Shi Y."/>
            <person name="Li Z."/>
            <person name="Liu Q."/>
            <person name="Chen Y."/>
            <person name="Zhao J."/>
            <person name="Qu N."/>
            <person name="Zhao S."/>
            <person name="Tian F."/>
            <person name="Wang X."/>
            <person name="Wang H."/>
            <person name="Xu L."/>
            <person name="Liu X."/>
            <person name="Vinar T."/>
            <person name="Wang Y."/>
            <person name="Lam T.W."/>
            <person name="Yiu S.M."/>
            <person name="Liu S."/>
            <person name="Zhang H."/>
            <person name="Li D."/>
            <person name="Huang Y."/>
            <person name="Wang X."/>
            <person name="Yang G."/>
            <person name="Jiang Z."/>
            <person name="Wang J."/>
            <person name="Qin N."/>
            <person name="Li L."/>
            <person name="Li J."/>
            <person name="Bolund L."/>
            <person name="Kristiansen K."/>
            <person name="Wong G.K."/>
            <person name="Olson M."/>
            <person name="Zhang X."/>
            <person name="Li S."/>
            <person name="Yang H."/>
            <person name="Wang J."/>
            <person name="Wang J."/>
        </authorList>
    </citation>
    <scope>NUCLEOTIDE SEQUENCE [LARGE SCALE GENOMIC DNA]</scope>
</reference>
<dbReference type="AlphaFoldDB" id="A0A7N5K9B1"/>
<accession>A0A7N5K9B1</accession>
<evidence type="ECO:0000313" key="1">
    <source>
        <dbReference type="Ensembl" id="ENSAMEP00000036554.1"/>
    </source>
</evidence>
<dbReference type="InParanoid" id="A0A7N5K9B1"/>
<dbReference type="Ensembl" id="ENSAMET00000030660.1">
    <property type="protein sequence ID" value="ENSAMEP00000036554.1"/>
    <property type="gene ID" value="ENSAMEG00000023839.1"/>
</dbReference>
<keyword evidence="2" id="KW-1185">Reference proteome</keyword>
<dbReference type="GeneTree" id="ENSGT00950000186261"/>
<evidence type="ECO:0000313" key="2">
    <source>
        <dbReference type="Proteomes" id="UP000008912"/>
    </source>
</evidence>
<reference evidence="1" key="2">
    <citation type="submission" date="2025-08" db="UniProtKB">
        <authorList>
            <consortium name="Ensembl"/>
        </authorList>
    </citation>
    <scope>IDENTIFICATION</scope>
</reference>
<name>A0A7N5K9B1_AILME</name>